<organism evidence="13">
    <name type="scientific">bioreactor metagenome</name>
    <dbReference type="NCBI Taxonomy" id="1076179"/>
    <lineage>
        <taxon>unclassified sequences</taxon>
        <taxon>metagenomes</taxon>
        <taxon>ecological metagenomes</taxon>
    </lineage>
</organism>
<comment type="caution">
    <text evidence="13">The sequence shown here is derived from an EMBL/GenBank/DDBJ whole genome shotgun (WGS) entry which is preliminary data.</text>
</comment>
<dbReference type="GO" id="GO:0005524">
    <property type="term" value="F:ATP binding"/>
    <property type="evidence" value="ECO:0007669"/>
    <property type="project" value="UniProtKB-KW"/>
</dbReference>
<dbReference type="GO" id="GO:0004618">
    <property type="term" value="F:phosphoglycerate kinase activity"/>
    <property type="evidence" value="ECO:0007669"/>
    <property type="project" value="UniProtKB-EC"/>
</dbReference>
<evidence type="ECO:0000256" key="3">
    <source>
        <dbReference type="ARBA" id="ARBA00004838"/>
    </source>
</evidence>
<evidence type="ECO:0000256" key="10">
    <source>
        <dbReference type="ARBA" id="ARBA00022777"/>
    </source>
</evidence>
<accession>A0A644SWJ0</accession>
<dbReference type="Gene3D" id="3.40.50.1260">
    <property type="entry name" value="Phosphoglycerate kinase, N-terminal domain"/>
    <property type="match status" value="2"/>
</dbReference>
<proteinExistence type="inferred from homology"/>
<evidence type="ECO:0000256" key="5">
    <source>
        <dbReference type="ARBA" id="ARBA00013061"/>
    </source>
</evidence>
<reference evidence="13" key="1">
    <citation type="submission" date="2019-08" db="EMBL/GenBank/DDBJ databases">
        <authorList>
            <person name="Kucharzyk K."/>
            <person name="Murdoch R.W."/>
            <person name="Higgins S."/>
            <person name="Loffler F."/>
        </authorList>
    </citation>
    <scope>NUCLEOTIDE SEQUENCE</scope>
</reference>
<comment type="subcellular location">
    <subcellularLocation>
        <location evidence="2">Cytoplasm</location>
    </subcellularLocation>
</comment>
<dbReference type="InterPro" id="IPR015911">
    <property type="entry name" value="Phosphoglycerate_kinase_CS"/>
</dbReference>
<dbReference type="SUPFAM" id="SSF53748">
    <property type="entry name" value="Phosphoglycerate kinase"/>
    <property type="match status" value="1"/>
</dbReference>
<dbReference type="Pfam" id="PF00162">
    <property type="entry name" value="PGK"/>
    <property type="match status" value="1"/>
</dbReference>
<evidence type="ECO:0000256" key="4">
    <source>
        <dbReference type="ARBA" id="ARBA00008982"/>
    </source>
</evidence>
<keyword evidence="11" id="KW-0067">ATP-binding</keyword>
<keyword evidence="12" id="KW-0324">Glycolysis</keyword>
<keyword evidence="9" id="KW-0547">Nucleotide-binding</keyword>
<dbReference type="GO" id="GO:0006094">
    <property type="term" value="P:gluconeogenesis"/>
    <property type="evidence" value="ECO:0007669"/>
    <property type="project" value="TreeGrafter"/>
</dbReference>
<dbReference type="InterPro" id="IPR015824">
    <property type="entry name" value="Phosphoglycerate_kinase_N"/>
</dbReference>
<evidence type="ECO:0000256" key="7">
    <source>
        <dbReference type="ARBA" id="ARBA00022490"/>
    </source>
</evidence>
<dbReference type="PANTHER" id="PTHR11406">
    <property type="entry name" value="PHOSPHOGLYCERATE KINASE"/>
    <property type="match status" value="1"/>
</dbReference>
<dbReference type="HAMAP" id="MF_00145">
    <property type="entry name" value="Phosphoglyc_kinase"/>
    <property type="match status" value="1"/>
</dbReference>
<dbReference type="FunFam" id="3.40.50.1260:FF:000006">
    <property type="entry name" value="Phosphoglycerate kinase"/>
    <property type="match status" value="1"/>
</dbReference>
<gene>
    <name evidence="13" type="primary">pgk_3</name>
    <name evidence="13" type="ORF">SDC9_03583</name>
</gene>
<dbReference type="PIRSF" id="PIRSF000724">
    <property type="entry name" value="Pgk"/>
    <property type="match status" value="1"/>
</dbReference>
<keyword evidence="10 13" id="KW-0418">Kinase</keyword>
<keyword evidence="8 13" id="KW-0808">Transferase</keyword>
<dbReference type="InterPro" id="IPR001576">
    <property type="entry name" value="Phosphoglycerate_kinase"/>
</dbReference>
<protein>
    <recommendedName>
        <fullName evidence="6">Phosphoglycerate kinase</fullName>
        <ecNumber evidence="5">2.7.2.3</ecNumber>
    </recommendedName>
</protein>
<dbReference type="GO" id="GO:0043531">
    <property type="term" value="F:ADP binding"/>
    <property type="evidence" value="ECO:0007669"/>
    <property type="project" value="TreeGrafter"/>
</dbReference>
<evidence type="ECO:0000256" key="12">
    <source>
        <dbReference type="ARBA" id="ARBA00023152"/>
    </source>
</evidence>
<dbReference type="PANTHER" id="PTHR11406:SF23">
    <property type="entry name" value="PHOSPHOGLYCERATE KINASE 1, CHLOROPLASTIC-RELATED"/>
    <property type="match status" value="1"/>
</dbReference>
<dbReference type="PROSITE" id="PS00111">
    <property type="entry name" value="PGLYCERATE_KINASE"/>
    <property type="match status" value="1"/>
</dbReference>
<evidence type="ECO:0000256" key="11">
    <source>
        <dbReference type="ARBA" id="ARBA00022840"/>
    </source>
</evidence>
<dbReference type="AlphaFoldDB" id="A0A644SWJ0"/>
<dbReference type="FunFam" id="3.40.50.1260:FF:000012">
    <property type="entry name" value="Phosphoglycerate kinase"/>
    <property type="match status" value="1"/>
</dbReference>
<name>A0A644SWJ0_9ZZZZ</name>
<evidence type="ECO:0000256" key="6">
    <source>
        <dbReference type="ARBA" id="ARBA00016471"/>
    </source>
</evidence>
<evidence type="ECO:0000313" key="13">
    <source>
        <dbReference type="EMBL" id="MPL58052.1"/>
    </source>
</evidence>
<dbReference type="InterPro" id="IPR036043">
    <property type="entry name" value="Phosphoglycerate_kinase_sf"/>
</dbReference>
<comment type="pathway">
    <text evidence="3">Carbohydrate degradation; glycolysis; pyruvate from D-glyceraldehyde 3-phosphate: step 2/5.</text>
</comment>
<dbReference type="PRINTS" id="PR00477">
    <property type="entry name" value="PHGLYCKINASE"/>
</dbReference>
<dbReference type="EC" id="2.7.2.3" evidence="5"/>
<evidence type="ECO:0000256" key="9">
    <source>
        <dbReference type="ARBA" id="ARBA00022741"/>
    </source>
</evidence>
<comment type="catalytic activity">
    <reaction evidence="1">
        <text>(2R)-3-phosphoglycerate + ATP = (2R)-3-phospho-glyceroyl phosphate + ADP</text>
        <dbReference type="Rhea" id="RHEA:14801"/>
        <dbReference type="ChEBI" id="CHEBI:30616"/>
        <dbReference type="ChEBI" id="CHEBI:57604"/>
        <dbReference type="ChEBI" id="CHEBI:58272"/>
        <dbReference type="ChEBI" id="CHEBI:456216"/>
        <dbReference type="EC" id="2.7.2.3"/>
    </reaction>
</comment>
<evidence type="ECO:0000256" key="2">
    <source>
        <dbReference type="ARBA" id="ARBA00004496"/>
    </source>
</evidence>
<evidence type="ECO:0000256" key="8">
    <source>
        <dbReference type="ARBA" id="ARBA00022679"/>
    </source>
</evidence>
<sequence length="407" mass="44424">MTIKFNTIDNFDVKGKTVLVRVDINSPVDPNSGIILDDTRMKLHSETLKELSNKGAKVVILAHQSRPGKKDFTTLEQHKNVLSRNLDVDVKYIDSIFSHEAKEAIKNLNNGQILLLENVRFFSEESISKTPKEQSQTLIPQNLAPLIDIFVNDAFAAAHRSQPSLVGFTPILPSAAGRLMEKELKIIQNAIDNVEHPCVFVLGGMKSDDSIDVMENVLKNGTADYVLTSGLVANILLLAAGYDIGKINKKFIKDRGYCYLVKKSKKLLKNYESKIVYPKDVAVENKQGLREDVSVENIPNLSIFDIGIESIKEYAKIIRSAKTIFANGPAGVFEEPKFAMGTEDILNAIANSKGFSIIGGGHIAAATTAMGFQNDVNHISSGGGACINLLSGKNLVAVQALIESAKK</sequence>
<evidence type="ECO:0000256" key="1">
    <source>
        <dbReference type="ARBA" id="ARBA00000642"/>
    </source>
</evidence>
<comment type="similarity">
    <text evidence="4">Belongs to the phosphoglycerate kinase family.</text>
</comment>
<dbReference type="EMBL" id="VSSQ01000006">
    <property type="protein sequence ID" value="MPL58052.1"/>
    <property type="molecule type" value="Genomic_DNA"/>
</dbReference>
<dbReference type="GO" id="GO:0006096">
    <property type="term" value="P:glycolytic process"/>
    <property type="evidence" value="ECO:0007669"/>
    <property type="project" value="UniProtKB-KW"/>
</dbReference>
<keyword evidence="7" id="KW-0963">Cytoplasm</keyword>
<dbReference type="GO" id="GO:0005829">
    <property type="term" value="C:cytosol"/>
    <property type="evidence" value="ECO:0007669"/>
    <property type="project" value="TreeGrafter"/>
</dbReference>